<comment type="caution">
    <text evidence="1">The sequence shown here is derived from an EMBL/GenBank/DDBJ whole genome shotgun (WGS) entry which is preliminary data.</text>
</comment>
<dbReference type="EMBL" id="CACVBS010000077">
    <property type="protein sequence ID" value="CAA7269330.1"/>
    <property type="molecule type" value="Genomic_DNA"/>
</dbReference>
<gene>
    <name evidence="1" type="ORF">AAE3_LOCUS11578</name>
</gene>
<dbReference type="OrthoDB" id="2977329at2759"/>
<organism evidence="1 2">
    <name type="scientific">Cyclocybe aegerita</name>
    <name type="common">Black poplar mushroom</name>
    <name type="synonym">Agrocybe aegerita</name>
    <dbReference type="NCBI Taxonomy" id="1973307"/>
    <lineage>
        <taxon>Eukaryota</taxon>
        <taxon>Fungi</taxon>
        <taxon>Dikarya</taxon>
        <taxon>Basidiomycota</taxon>
        <taxon>Agaricomycotina</taxon>
        <taxon>Agaricomycetes</taxon>
        <taxon>Agaricomycetidae</taxon>
        <taxon>Agaricales</taxon>
        <taxon>Agaricineae</taxon>
        <taxon>Bolbitiaceae</taxon>
        <taxon>Cyclocybe</taxon>
    </lineage>
</organism>
<sequence length="219" mass="24102">MVDPLTRYMGTVGSSVQEAWLVIPNSVTALQNMASIDFTPLTQIEVLHLEGLLITHQNSPQPLEAFFQKLFAELCSSPTDHSETCRPSLQRMSISLTVDTKHGAHSFFGIPDYVLLQPFTWFGLPSIIEEAFSSVAASLISSSSSSSWNPSPLLPTSSSLDLLKDLQVELKLKAPSIAASQRSLSEEYVREGVWKGFEERGKLQVVFVDEDSDRGRGSL</sequence>
<evidence type="ECO:0000313" key="1">
    <source>
        <dbReference type="EMBL" id="CAA7269330.1"/>
    </source>
</evidence>
<keyword evidence="2" id="KW-1185">Reference proteome</keyword>
<protein>
    <submittedName>
        <fullName evidence="1">Uncharacterized protein</fullName>
    </submittedName>
</protein>
<dbReference type="AlphaFoldDB" id="A0A8S0WH35"/>
<proteinExistence type="predicted"/>
<name>A0A8S0WH35_CYCAE</name>
<evidence type="ECO:0000313" key="2">
    <source>
        <dbReference type="Proteomes" id="UP000467700"/>
    </source>
</evidence>
<accession>A0A8S0WH35</accession>
<reference evidence="1 2" key="1">
    <citation type="submission" date="2020-01" db="EMBL/GenBank/DDBJ databases">
        <authorList>
            <person name="Gupta K D."/>
        </authorList>
    </citation>
    <scope>NUCLEOTIDE SEQUENCE [LARGE SCALE GENOMIC DNA]</scope>
</reference>
<dbReference type="Proteomes" id="UP000467700">
    <property type="component" value="Unassembled WGS sequence"/>
</dbReference>